<dbReference type="eggNOG" id="ENOG502SSR5">
    <property type="taxonomic scope" value="Eukaryota"/>
</dbReference>
<evidence type="ECO:0000313" key="2">
    <source>
        <dbReference type="Proteomes" id="UP000012174"/>
    </source>
</evidence>
<protein>
    <submittedName>
        <fullName evidence="1">Putative f-box domain protein</fullName>
    </submittedName>
</protein>
<dbReference type="KEGG" id="ela:UCREL1_7592"/>
<gene>
    <name evidence="1" type="ORF">UCREL1_7592</name>
</gene>
<reference evidence="2" key="1">
    <citation type="journal article" date="2013" name="Genome Announc.">
        <title>Draft genome sequence of the grapevine dieback fungus Eutypa lata UCR-EL1.</title>
        <authorList>
            <person name="Blanco-Ulate B."/>
            <person name="Rolshausen P.E."/>
            <person name="Cantu D."/>
        </authorList>
    </citation>
    <scope>NUCLEOTIDE SEQUENCE [LARGE SCALE GENOMIC DNA]</scope>
    <source>
        <strain evidence="2">UCR-EL1</strain>
    </source>
</reference>
<keyword evidence="2" id="KW-1185">Reference proteome</keyword>
<dbReference type="HOGENOM" id="CLU_966541_0_0_1"/>
<dbReference type="OrthoDB" id="3800738at2759"/>
<accession>M7SMJ6</accession>
<organism evidence="1 2">
    <name type="scientific">Eutypa lata (strain UCR-EL1)</name>
    <name type="common">Grapevine dieback disease fungus</name>
    <name type="synonym">Eutypa armeniacae</name>
    <dbReference type="NCBI Taxonomy" id="1287681"/>
    <lineage>
        <taxon>Eukaryota</taxon>
        <taxon>Fungi</taxon>
        <taxon>Dikarya</taxon>
        <taxon>Ascomycota</taxon>
        <taxon>Pezizomycotina</taxon>
        <taxon>Sordariomycetes</taxon>
        <taxon>Xylariomycetidae</taxon>
        <taxon>Xylariales</taxon>
        <taxon>Diatrypaceae</taxon>
        <taxon>Eutypa</taxon>
    </lineage>
</organism>
<proteinExistence type="predicted"/>
<dbReference type="OMA" id="FMREDAT"/>
<name>M7SMJ6_EUTLA</name>
<dbReference type="EMBL" id="KB706866">
    <property type="protein sequence ID" value="EMR65432.1"/>
    <property type="molecule type" value="Genomic_DNA"/>
</dbReference>
<sequence length="267" mass="30280">MTSATAAVLSTPELLEALFLECDIRNVLTSVQRVCRQWRGIVVSSPAVQAHLYLRPESKSKSKGKGKGKGKKSPTLNPLLAEVFAPFFAPFVINTSEGFWGRAEISALPLAGHPGPFMREDATWRAMHVQQPPLRALGVVMPSESYSIVYEQEREAIRMGELYDHVVRMLTNPGQRWRILWREAASLRTRTTLLDEFNAECTRDLLAEVDVVLVRSSDPWRSLSILPSDRDFMAKFTHPAVLRSRKLDLTPPTRVRGRMSRREQREL</sequence>
<dbReference type="AlphaFoldDB" id="M7SMJ6"/>
<dbReference type="Proteomes" id="UP000012174">
    <property type="component" value="Unassembled WGS sequence"/>
</dbReference>
<evidence type="ECO:0000313" key="1">
    <source>
        <dbReference type="EMBL" id="EMR65432.1"/>
    </source>
</evidence>